<dbReference type="Proteomes" id="UP000502331">
    <property type="component" value="Chromosome"/>
</dbReference>
<dbReference type="SUPFAM" id="SSF51419">
    <property type="entry name" value="PLP-binding barrel"/>
    <property type="match status" value="1"/>
</dbReference>
<dbReference type="InterPro" id="IPR029066">
    <property type="entry name" value="PLP-binding_barrel"/>
</dbReference>
<keyword evidence="6" id="KW-1185">Reference proteome</keyword>
<dbReference type="SUPFAM" id="SSF50621">
    <property type="entry name" value="Alanine racemase C-terminal domain-like"/>
    <property type="match status" value="1"/>
</dbReference>
<evidence type="ECO:0000259" key="4">
    <source>
        <dbReference type="Pfam" id="PF02784"/>
    </source>
</evidence>
<accession>A0A6H0SH80</accession>
<dbReference type="Pfam" id="PF02784">
    <property type="entry name" value="Orn_Arg_deC_N"/>
    <property type="match status" value="1"/>
</dbReference>
<feature type="domain" description="Orn/DAP/Arg decarboxylase 2 N-terminal" evidence="4">
    <location>
        <begin position="74"/>
        <end position="267"/>
    </location>
</feature>
<keyword evidence="2" id="KW-0663">Pyridoxal phosphate</keyword>
<evidence type="ECO:0000256" key="3">
    <source>
        <dbReference type="SAM" id="MobiDB-lite"/>
    </source>
</evidence>
<protein>
    <submittedName>
        <fullName evidence="5">Y4yA family PLP-dependent enzyme</fullName>
    </submittedName>
</protein>
<dbReference type="EMBL" id="CP032549">
    <property type="protein sequence ID" value="QIV86863.1"/>
    <property type="molecule type" value="Genomic_DNA"/>
</dbReference>
<feature type="region of interest" description="Disordered" evidence="3">
    <location>
        <begin position="1"/>
        <end position="20"/>
    </location>
</feature>
<evidence type="ECO:0000256" key="1">
    <source>
        <dbReference type="ARBA" id="ARBA00001933"/>
    </source>
</evidence>
<organism evidence="5 6">
    <name type="scientific">Glutamicibacter mishrai</name>
    <dbReference type="NCBI Taxonomy" id="1775880"/>
    <lineage>
        <taxon>Bacteria</taxon>
        <taxon>Bacillati</taxon>
        <taxon>Actinomycetota</taxon>
        <taxon>Actinomycetes</taxon>
        <taxon>Micrococcales</taxon>
        <taxon>Micrococcaceae</taxon>
        <taxon>Glutamicibacter</taxon>
    </lineage>
</organism>
<comment type="cofactor">
    <cofactor evidence="1">
        <name>pyridoxal 5'-phosphate</name>
        <dbReference type="ChEBI" id="CHEBI:597326"/>
    </cofactor>
</comment>
<dbReference type="Gene3D" id="3.20.20.10">
    <property type="entry name" value="Alanine racemase"/>
    <property type="match status" value="1"/>
</dbReference>
<gene>
    <name evidence="5" type="ORF">D3791_06770</name>
</gene>
<dbReference type="InterPro" id="IPR009006">
    <property type="entry name" value="Ala_racemase/Decarboxylase_C"/>
</dbReference>
<evidence type="ECO:0000313" key="6">
    <source>
        <dbReference type="Proteomes" id="UP000502331"/>
    </source>
</evidence>
<dbReference type="GO" id="GO:0009089">
    <property type="term" value="P:lysine biosynthetic process via diaminopimelate"/>
    <property type="evidence" value="ECO:0007669"/>
    <property type="project" value="TreeGrafter"/>
</dbReference>
<evidence type="ECO:0000256" key="2">
    <source>
        <dbReference type="ARBA" id="ARBA00022898"/>
    </source>
</evidence>
<dbReference type="Gene3D" id="2.40.37.10">
    <property type="entry name" value="Lyase, Ornithine Decarboxylase, Chain A, domain 1"/>
    <property type="match status" value="1"/>
</dbReference>
<proteinExistence type="predicted"/>
<dbReference type="AlphaFoldDB" id="A0A6H0SH80"/>
<name>A0A6H0SH80_9MICC</name>
<dbReference type="GO" id="GO:0008836">
    <property type="term" value="F:diaminopimelate decarboxylase activity"/>
    <property type="evidence" value="ECO:0007669"/>
    <property type="project" value="TreeGrafter"/>
</dbReference>
<dbReference type="PANTHER" id="PTHR43727:SF2">
    <property type="entry name" value="GROUP IV DECARBOXYLASE"/>
    <property type="match status" value="1"/>
</dbReference>
<dbReference type="InterPro" id="IPR022644">
    <property type="entry name" value="De-COase2_N"/>
</dbReference>
<dbReference type="PANTHER" id="PTHR43727">
    <property type="entry name" value="DIAMINOPIMELATE DECARBOXYLASE"/>
    <property type="match status" value="1"/>
</dbReference>
<sequence length="489" mass="53688">MGQAHCNASDRSKPESSLLMPPLMHGTLPLTARLEPWMTELVENPKLCQELLTKYGSPLNVHNFSSMARNITELREAAAEYEVDFQIYLARKANKTLGAIDKAFAEGCGVDVASFHELDQCLKRGISSDSLIVTAAVKSQALLELAVQNNVVLSLDNEDEVDDLLQIANATNTPARVALRLASADPQIPPTRFGLSAERWLEFLGGVTNQKALEVIGVHFHLNGYDGGQRAAVLQESLDLVDALRQQGHSVKFVDMGGGIPMSYLDDSIQWRGFWEALAELPEGDESLTWKADRLGATGPQASKALYPYHQQLIRGPWLEQILTTKGADGSQSVAEMLNERGIQLRCEPGRSLLDGCGLTLSQVAFTKERSDGVSLVGLHMNRTQCRSTAADFLVDPLLVKTAGRHSRQLAPYSGFLVGAYCIEEELILRRRFEFPQGVAKGDIVAFPNTGGYLMHIIESASHQLPLAKNLKWDDGQWDLDGIDEIRLG</sequence>
<reference evidence="5 6" key="1">
    <citation type="submission" date="2018-09" db="EMBL/GenBank/DDBJ databases">
        <title>Glutamicibacter mishrai S5-52T (LMG 29155T = KCTC 39846T).</title>
        <authorList>
            <person name="Das S.K."/>
        </authorList>
    </citation>
    <scope>NUCLEOTIDE SEQUENCE [LARGE SCALE GENOMIC DNA]</scope>
    <source>
        <strain evidence="5 6">S5-52</strain>
    </source>
</reference>
<evidence type="ECO:0000313" key="5">
    <source>
        <dbReference type="EMBL" id="QIV86863.1"/>
    </source>
</evidence>